<feature type="domain" description="RRM" evidence="10">
    <location>
        <begin position="155"/>
        <end position="233"/>
    </location>
</feature>
<dbReference type="GO" id="GO:0005654">
    <property type="term" value="C:nucleoplasm"/>
    <property type="evidence" value="ECO:0007669"/>
    <property type="project" value="TreeGrafter"/>
</dbReference>
<dbReference type="InterPro" id="IPR041105">
    <property type="entry name" value="TDP-43_N"/>
</dbReference>
<evidence type="ECO:0000256" key="1">
    <source>
        <dbReference type="ARBA" id="ARBA00004123"/>
    </source>
</evidence>
<keyword evidence="3" id="KW-0677">Repeat</keyword>
<evidence type="ECO:0000256" key="5">
    <source>
        <dbReference type="ARBA" id="ARBA00023163"/>
    </source>
</evidence>
<dbReference type="PANTHER" id="PTHR48033">
    <property type="entry name" value="RNA-BINDING (RRM/RBD/RNP MOTIFS) FAMILY PROTEIN"/>
    <property type="match status" value="1"/>
</dbReference>
<keyword evidence="11" id="KW-1185">Reference proteome</keyword>
<keyword evidence="4" id="KW-0805">Transcription regulation</keyword>
<feature type="region of interest" description="Disordered" evidence="9">
    <location>
        <begin position="438"/>
        <end position="482"/>
    </location>
</feature>
<dbReference type="PANTHER" id="PTHR48033:SF9">
    <property type="entry name" value="TAR DNA-BINDING PROTEIN 43"/>
    <property type="match status" value="1"/>
</dbReference>
<dbReference type="PROSITE" id="PS50102">
    <property type="entry name" value="RRM"/>
    <property type="match status" value="2"/>
</dbReference>
<feature type="compositionally biased region" description="Basic and acidic residues" evidence="9">
    <location>
        <begin position="134"/>
        <end position="147"/>
    </location>
</feature>
<dbReference type="Gene3D" id="3.30.70.330">
    <property type="match status" value="2"/>
</dbReference>
<dbReference type="InterPro" id="IPR012677">
    <property type="entry name" value="Nucleotide-bd_a/b_plait_sf"/>
</dbReference>
<dbReference type="SUPFAM" id="SSF54928">
    <property type="entry name" value="RNA-binding domain, RBD"/>
    <property type="match status" value="2"/>
</dbReference>
<keyword evidence="2" id="KW-0507">mRNA processing</keyword>
<evidence type="ECO:0000256" key="8">
    <source>
        <dbReference type="PROSITE-ProRule" id="PRU00176"/>
    </source>
</evidence>
<reference evidence="12" key="1">
    <citation type="submission" date="2022-11" db="UniProtKB">
        <authorList>
            <consortium name="WormBaseParasite"/>
        </authorList>
    </citation>
    <scope>IDENTIFICATION</scope>
</reference>
<dbReference type="GO" id="GO:0003723">
    <property type="term" value="F:RNA binding"/>
    <property type="evidence" value="ECO:0007669"/>
    <property type="project" value="UniProtKB-UniRule"/>
</dbReference>
<feature type="compositionally biased region" description="Polar residues" evidence="9">
    <location>
        <begin position="357"/>
        <end position="373"/>
    </location>
</feature>
<dbReference type="GO" id="GO:0000785">
    <property type="term" value="C:chromatin"/>
    <property type="evidence" value="ECO:0007669"/>
    <property type="project" value="TreeGrafter"/>
</dbReference>
<dbReference type="InterPro" id="IPR000504">
    <property type="entry name" value="RRM_dom"/>
</dbReference>
<feature type="domain" description="RRM" evidence="10">
    <location>
        <begin position="247"/>
        <end position="326"/>
    </location>
</feature>
<evidence type="ECO:0000256" key="9">
    <source>
        <dbReference type="SAM" id="MobiDB-lite"/>
    </source>
</evidence>
<dbReference type="Pfam" id="PF18694">
    <property type="entry name" value="TDP-43_N"/>
    <property type="match status" value="1"/>
</dbReference>
<dbReference type="InterPro" id="IPR035979">
    <property type="entry name" value="RBD_domain_sf"/>
</dbReference>
<evidence type="ECO:0000313" key="11">
    <source>
        <dbReference type="Proteomes" id="UP000887540"/>
    </source>
</evidence>
<evidence type="ECO:0000256" key="3">
    <source>
        <dbReference type="ARBA" id="ARBA00022737"/>
    </source>
</evidence>
<keyword evidence="5" id="KW-0804">Transcription</keyword>
<evidence type="ECO:0000256" key="4">
    <source>
        <dbReference type="ARBA" id="ARBA00023015"/>
    </source>
</evidence>
<feature type="region of interest" description="Disordered" evidence="9">
    <location>
        <begin position="100"/>
        <end position="147"/>
    </location>
</feature>
<evidence type="ECO:0000259" key="10">
    <source>
        <dbReference type="PROSITE" id="PS50102"/>
    </source>
</evidence>
<dbReference type="GO" id="GO:0008380">
    <property type="term" value="P:RNA splicing"/>
    <property type="evidence" value="ECO:0007669"/>
    <property type="project" value="UniProtKB-KW"/>
</dbReference>
<dbReference type="GO" id="GO:0010468">
    <property type="term" value="P:regulation of gene expression"/>
    <property type="evidence" value="ECO:0007669"/>
    <property type="project" value="TreeGrafter"/>
</dbReference>
<evidence type="ECO:0000256" key="2">
    <source>
        <dbReference type="ARBA" id="ARBA00022664"/>
    </source>
</evidence>
<dbReference type="SMART" id="SM00360">
    <property type="entry name" value="RRM"/>
    <property type="match status" value="2"/>
</dbReference>
<proteinExistence type="predicted"/>
<evidence type="ECO:0000256" key="7">
    <source>
        <dbReference type="ARBA" id="ARBA00023242"/>
    </source>
</evidence>
<comment type="subcellular location">
    <subcellularLocation>
        <location evidence="1">Nucleus</location>
    </subcellularLocation>
</comment>
<dbReference type="CDD" id="cd19609">
    <property type="entry name" value="NTD_TDP-43"/>
    <property type="match status" value="1"/>
</dbReference>
<sequence>MANKNGDHLNVKEEPEYVVVAESIDGEAIELPTNVEDNTLGLTTLTHAFPGATGLKYKNPATNATRALLLDATGTKFYPPTDGWAGKLFTVICPPITTAASDNKRGSSRLPRICDQNPKRKKMMDDENDSESDTEMHYGSKQKRMDAAEEEPRCVDLIVLGLPYKLTEDELKEYFEQFGKVVLSEIKRGTNGESKGFGFVQMEKYESQLRVLAKHIHTIGGRKCQVKVPLSKKPESYTQDLATIASSKLFIGRLQEKTSADALKEFFNKEAKKIDPKSSIIDVFVPKPFRSFAFITFSNPNVVQKLIRKGDFIIDGASISVSAAAPRQALTPGYSQTYGGAQYGYEKGQFQHPPASVSRSSHQQHGWNDSNYPPNYPPRYDSPFADLSRSAGYAGGYPSHGMPPGGSQAIASSLETLNLNNMKPEVMDAFKAFLSVAQSGGSSGPMPPYGNPGHQGQYGPPGNDGRNQQRPSSGRGWRGYGN</sequence>
<dbReference type="Pfam" id="PF00076">
    <property type="entry name" value="RRM_1"/>
    <property type="match status" value="1"/>
</dbReference>
<protein>
    <submittedName>
        <fullName evidence="12">RRM domain-containing protein</fullName>
    </submittedName>
</protein>
<dbReference type="AlphaFoldDB" id="A0A914CCB2"/>
<evidence type="ECO:0000256" key="6">
    <source>
        <dbReference type="ARBA" id="ARBA00023187"/>
    </source>
</evidence>
<accession>A0A914CCB2</accession>
<organism evidence="11 12">
    <name type="scientific">Acrobeloides nanus</name>
    <dbReference type="NCBI Taxonomy" id="290746"/>
    <lineage>
        <taxon>Eukaryota</taxon>
        <taxon>Metazoa</taxon>
        <taxon>Ecdysozoa</taxon>
        <taxon>Nematoda</taxon>
        <taxon>Chromadorea</taxon>
        <taxon>Rhabditida</taxon>
        <taxon>Tylenchina</taxon>
        <taxon>Cephalobomorpha</taxon>
        <taxon>Cephaloboidea</taxon>
        <taxon>Cephalobidae</taxon>
        <taxon>Acrobeloides</taxon>
    </lineage>
</organism>
<keyword evidence="7" id="KW-0539">Nucleus</keyword>
<dbReference type="GO" id="GO:0006397">
    <property type="term" value="P:mRNA processing"/>
    <property type="evidence" value="ECO:0007669"/>
    <property type="project" value="UniProtKB-KW"/>
</dbReference>
<name>A0A914CCB2_9BILA</name>
<dbReference type="Proteomes" id="UP000887540">
    <property type="component" value="Unplaced"/>
</dbReference>
<keyword evidence="8" id="KW-0694">RNA-binding</keyword>
<keyword evidence="6" id="KW-0508">mRNA splicing</keyword>
<evidence type="ECO:0000313" key="12">
    <source>
        <dbReference type="WBParaSite" id="ACRNAN_Path_740.g2809.t1"/>
    </source>
</evidence>
<dbReference type="WBParaSite" id="ACRNAN_Path_740.g2809.t1">
    <property type="protein sequence ID" value="ACRNAN_Path_740.g2809.t1"/>
    <property type="gene ID" value="ACRNAN_Path_740.g2809"/>
</dbReference>
<feature type="region of interest" description="Disordered" evidence="9">
    <location>
        <begin position="349"/>
        <end position="384"/>
    </location>
</feature>